<dbReference type="Gene3D" id="1.25.40.20">
    <property type="entry name" value="Ankyrin repeat-containing domain"/>
    <property type="match status" value="1"/>
</dbReference>
<dbReference type="SUPFAM" id="SSF48403">
    <property type="entry name" value="Ankyrin repeat"/>
    <property type="match status" value="1"/>
</dbReference>
<dbReference type="InterPro" id="IPR036770">
    <property type="entry name" value="Ankyrin_rpt-contain_sf"/>
</dbReference>
<protein>
    <submittedName>
        <fullName evidence="1">Uncharacterized protein</fullName>
    </submittedName>
</protein>
<sequence>NSKIDVNRRDCNGNTALRIAYWNNNYIKVKTLIDAGAVLYPPLAISIILPLLARETEKGQTVNREDIPILENIYPEYYEDYIEACQEWQRMQQTLQRRYFDCQNNDYYLATKEPIRFIRNSLFME</sequence>
<dbReference type="EMBL" id="NNAY01004236">
    <property type="protein sequence ID" value="OXU18163.1"/>
    <property type="molecule type" value="Genomic_DNA"/>
</dbReference>
<gene>
    <name evidence="1" type="ORF">TSAR_001203</name>
</gene>
<comment type="caution">
    <text evidence="1">The sequence shown here is derived from an EMBL/GenBank/DDBJ whole genome shotgun (WGS) entry which is preliminary data.</text>
</comment>
<keyword evidence="2" id="KW-1185">Reference proteome</keyword>
<reference evidence="1 2" key="1">
    <citation type="journal article" date="2017" name="Curr. Biol.">
        <title>The Evolution of Venom by Co-option of Single-Copy Genes.</title>
        <authorList>
            <person name="Martinson E.O."/>
            <person name="Mrinalini"/>
            <person name="Kelkar Y.D."/>
            <person name="Chang C.H."/>
            <person name="Werren J.H."/>
        </authorList>
    </citation>
    <scope>NUCLEOTIDE SEQUENCE [LARGE SCALE GENOMIC DNA]</scope>
    <source>
        <strain evidence="1 2">Alberta</strain>
        <tissue evidence="1">Whole body</tissue>
    </source>
</reference>
<evidence type="ECO:0000313" key="1">
    <source>
        <dbReference type="EMBL" id="OXU18163.1"/>
    </source>
</evidence>
<organism evidence="1 2">
    <name type="scientific">Trichomalopsis sarcophagae</name>
    <dbReference type="NCBI Taxonomy" id="543379"/>
    <lineage>
        <taxon>Eukaryota</taxon>
        <taxon>Metazoa</taxon>
        <taxon>Ecdysozoa</taxon>
        <taxon>Arthropoda</taxon>
        <taxon>Hexapoda</taxon>
        <taxon>Insecta</taxon>
        <taxon>Pterygota</taxon>
        <taxon>Neoptera</taxon>
        <taxon>Endopterygota</taxon>
        <taxon>Hymenoptera</taxon>
        <taxon>Apocrita</taxon>
        <taxon>Proctotrupomorpha</taxon>
        <taxon>Chalcidoidea</taxon>
        <taxon>Pteromalidae</taxon>
        <taxon>Pteromalinae</taxon>
        <taxon>Trichomalopsis</taxon>
    </lineage>
</organism>
<proteinExistence type="predicted"/>
<feature type="non-terminal residue" evidence="1">
    <location>
        <position position="1"/>
    </location>
</feature>
<dbReference type="AlphaFoldDB" id="A0A232EII6"/>
<dbReference type="Proteomes" id="UP000215335">
    <property type="component" value="Unassembled WGS sequence"/>
</dbReference>
<accession>A0A232EII6</accession>
<name>A0A232EII6_9HYME</name>
<evidence type="ECO:0000313" key="2">
    <source>
        <dbReference type="Proteomes" id="UP000215335"/>
    </source>
</evidence>